<dbReference type="Pfam" id="PF14534">
    <property type="entry name" value="DUF4440"/>
    <property type="match status" value="1"/>
</dbReference>
<name>A0A916VKZ1_9GAMM</name>
<dbReference type="EMBL" id="BMIY01000014">
    <property type="protein sequence ID" value="GFZ83201.1"/>
    <property type="molecule type" value="Genomic_DNA"/>
</dbReference>
<evidence type="ECO:0000259" key="1">
    <source>
        <dbReference type="Pfam" id="PF14534"/>
    </source>
</evidence>
<gene>
    <name evidence="2" type="ORF">GCM10011403_28390</name>
</gene>
<dbReference type="SUPFAM" id="SSF54427">
    <property type="entry name" value="NTF2-like"/>
    <property type="match status" value="1"/>
</dbReference>
<reference evidence="2" key="2">
    <citation type="submission" date="2020-09" db="EMBL/GenBank/DDBJ databases">
        <authorList>
            <person name="Sun Q."/>
            <person name="Zhou Y."/>
        </authorList>
    </citation>
    <scope>NUCLEOTIDE SEQUENCE</scope>
    <source>
        <strain evidence="2">CGMCC 1.15425</strain>
    </source>
</reference>
<dbReference type="OrthoDB" id="121974at2"/>
<proteinExistence type="predicted"/>
<dbReference type="AlphaFoldDB" id="A0A916VKZ1"/>
<dbReference type="Proteomes" id="UP000627715">
    <property type="component" value="Unassembled WGS sequence"/>
</dbReference>
<comment type="caution">
    <text evidence="2">The sequence shown here is derived from an EMBL/GenBank/DDBJ whole genome shotgun (WGS) entry which is preliminary data.</text>
</comment>
<dbReference type="InterPro" id="IPR032710">
    <property type="entry name" value="NTF2-like_dom_sf"/>
</dbReference>
<sequence>MIAAVLSELKALEKELHQAGVRKSAHRLAALLHDSFTEIGRSGQIFTKQEIIDALSSEKETDVWSQDYSCQQINDDLYLLTYRCARVRSDGSLNRYSHRSSLWQRINGAWQMRFHQGTPTEVFSKTDLGR</sequence>
<reference evidence="2" key="1">
    <citation type="journal article" date="2014" name="Int. J. Syst. Evol. Microbiol.">
        <title>Complete genome sequence of Corynebacterium casei LMG S-19264T (=DSM 44701T), isolated from a smear-ripened cheese.</title>
        <authorList>
            <consortium name="US DOE Joint Genome Institute (JGI-PGF)"/>
            <person name="Walter F."/>
            <person name="Albersmeier A."/>
            <person name="Kalinowski J."/>
            <person name="Ruckert C."/>
        </authorList>
    </citation>
    <scope>NUCLEOTIDE SEQUENCE</scope>
    <source>
        <strain evidence="2">CGMCC 1.15425</strain>
    </source>
</reference>
<protein>
    <recommendedName>
        <fullName evidence="1">DUF4440 domain-containing protein</fullName>
    </recommendedName>
</protein>
<dbReference type="InterPro" id="IPR027843">
    <property type="entry name" value="DUF4440"/>
</dbReference>
<feature type="domain" description="DUF4440" evidence="1">
    <location>
        <begin position="9"/>
        <end position="112"/>
    </location>
</feature>
<keyword evidence="3" id="KW-1185">Reference proteome</keyword>
<evidence type="ECO:0000313" key="3">
    <source>
        <dbReference type="Proteomes" id="UP000627715"/>
    </source>
</evidence>
<dbReference type="RefSeq" id="WP_082866734.1">
    <property type="nucleotide sequence ID" value="NZ_BMIY01000014.1"/>
</dbReference>
<organism evidence="2 3">
    <name type="scientific">Pseudohongiella nitratireducens</name>
    <dbReference type="NCBI Taxonomy" id="1768907"/>
    <lineage>
        <taxon>Bacteria</taxon>
        <taxon>Pseudomonadati</taxon>
        <taxon>Pseudomonadota</taxon>
        <taxon>Gammaproteobacteria</taxon>
        <taxon>Pseudomonadales</taxon>
        <taxon>Pseudohongiellaceae</taxon>
        <taxon>Pseudohongiella</taxon>
    </lineage>
</organism>
<dbReference type="Gene3D" id="3.10.450.50">
    <property type="match status" value="1"/>
</dbReference>
<accession>A0A916VKZ1</accession>
<evidence type="ECO:0000313" key="2">
    <source>
        <dbReference type="EMBL" id="GFZ83201.1"/>
    </source>
</evidence>